<proteinExistence type="inferred from homology"/>
<dbReference type="InterPro" id="IPR051907">
    <property type="entry name" value="DoxX-like_oxidoreductase"/>
</dbReference>
<evidence type="ECO:0000256" key="6">
    <source>
        <dbReference type="ARBA" id="ARBA00023136"/>
    </source>
</evidence>
<feature type="transmembrane region" description="Helical" evidence="7">
    <location>
        <begin position="7"/>
        <end position="28"/>
    </location>
</feature>
<protein>
    <submittedName>
        <fullName evidence="8">DoxX family protein</fullName>
    </submittedName>
</protein>
<dbReference type="PANTHER" id="PTHR33452:SF1">
    <property type="entry name" value="INNER MEMBRANE PROTEIN YPHA-RELATED"/>
    <property type="match status" value="1"/>
</dbReference>
<evidence type="ECO:0000313" key="9">
    <source>
        <dbReference type="Proteomes" id="UP001199816"/>
    </source>
</evidence>
<keyword evidence="6 7" id="KW-0472">Membrane</keyword>
<evidence type="ECO:0000256" key="2">
    <source>
        <dbReference type="ARBA" id="ARBA00006679"/>
    </source>
</evidence>
<evidence type="ECO:0000256" key="1">
    <source>
        <dbReference type="ARBA" id="ARBA00004651"/>
    </source>
</evidence>
<dbReference type="RefSeq" id="WP_231005706.1">
    <property type="nucleotide sequence ID" value="NZ_JAJNEC010000005.1"/>
</dbReference>
<comment type="caution">
    <text evidence="8">The sequence shown here is derived from an EMBL/GenBank/DDBJ whole genome shotgun (WGS) entry which is preliminary data.</text>
</comment>
<comment type="similarity">
    <text evidence="2">Belongs to the DoxX family.</text>
</comment>
<feature type="transmembrane region" description="Helical" evidence="7">
    <location>
        <begin position="48"/>
        <end position="67"/>
    </location>
</feature>
<comment type="subcellular location">
    <subcellularLocation>
        <location evidence="1">Cell membrane</location>
        <topology evidence="1">Multi-pass membrane protein</topology>
    </subcellularLocation>
</comment>
<evidence type="ECO:0000256" key="3">
    <source>
        <dbReference type="ARBA" id="ARBA00022475"/>
    </source>
</evidence>
<evidence type="ECO:0000256" key="7">
    <source>
        <dbReference type="SAM" id="Phobius"/>
    </source>
</evidence>
<sequence length="141" mass="15891">MEILNQTPAITSLVLRLTLGLVMLPHGWQKVTHFQNTLMHLQQDYRLPWLLAVGVILAEFIAPLFLIAGFSTRLMALLLIVLMMGAVIMGHHWQHGFFMNWFGNQKGEGFEYHLLAIGLGIGILLLGGGKWSADLLFLRKQ</sequence>
<feature type="transmembrane region" description="Helical" evidence="7">
    <location>
        <begin position="74"/>
        <end position="93"/>
    </location>
</feature>
<dbReference type="Pfam" id="PF07681">
    <property type="entry name" value="DoxX"/>
    <property type="match status" value="1"/>
</dbReference>
<reference evidence="8 9" key="1">
    <citation type="submission" date="2021-11" db="EMBL/GenBank/DDBJ databases">
        <title>Genomic of Niabella pedocola.</title>
        <authorList>
            <person name="Wu T."/>
        </authorList>
    </citation>
    <scope>NUCLEOTIDE SEQUENCE [LARGE SCALE GENOMIC DNA]</scope>
    <source>
        <strain evidence="8 9">JCM 31011</strain>
    </source>
</reference>
<dbReference type="EMBL" id="JAJNEC010000005">
    <property type="protein sequence ID" value="MCD2424245.1"/>
    <property type="molecule type" value="Genomic_DNA"/>
</dbReference>
<name>A0ABS8PT33_9BACT</name>
<gene>
    <name evidence="8" type="ORF">LQ567_15805</name>
</gene>
<evidence type="ECO:0000256" key="5">
    <source>
        <dbReference type="ARBA" id="ARBA00022989"/>
    </source>
</evidence>
<keyword evidence="5 7" id="KW-1133">Transmembrane helix</keyword>
<organism evidence="8 9">
    <name type="scientific">Niabella pedocola</name>
    <dbReference type="NCBI Taxonomy" id="1752077"/>
    <lineage>
        <taxon>Bacteria</taxon>
        <taxon>Pseudomonadati</taxon>
        <taxon>Bacteroidota</taxon>
        <taxon>Chitinophagia</taxon>
        <taxon>Chitinophagales</taxon>
        <taxon>Chitinophagaceae</taxon>
        <taxon>Niabella</taxon>
    </lineage>
</organism>
<evidence type="ECO:0000313" key="8">
    <source>
        <dbReference type="EMBL" id="MCD2424245.1"/>
    </source>
</evidence>
<dbReference type="PANTHER" id="PTHR33452">
    <property type="entry name" value="OXIDOREDUCTASE CATD-RELATED"/>
    <property type="match status" value="1"/>
</dbReference>
<keyword evidence="4 7" id="KW-0812">Transmembrane</keyword>
<feature type="transmembrane region" description="Helical" evidence="7">
    <location>
        <begin position="113"/>
        <end position="133"/>
    </location>
</feature>
<evidence type="ECO:0000256" key="4">
    <source>
        <dbReference type="ARBA" id="ARBA00022692"/>
    </source>
</evidence>
<dbReference type="InterPro" id="IPR032808">
    <property type="entry name" value="DoxX"/>
</dbReference>
<accession>A0ABS8PT33</accession>
<dbReference type="Proteomes" id="UP001199816">
    <property type="component" value="Unassembled WGS sequence"/>
</dbReference>
<keyword evidence="3" id="KW-1003">Cell membrane</keyword>
<keyword evidence="9" id="KW-1185">Reference proteome</keyword>